<feature type="compositionally biased region" description="Basic and acidic residues" evidence="1">
    <location>
        <begin position="103"/>
        <end position="116"/>
    </location>
</feature>
<evidence type="ECO:0000313" key="3">
    <source>
        <dbReference type="EMBL" id="KAA1117591.1"/>
    </source>
</evidence>
<proteinExistence type="predicted"/>
<evidence type="ECO:0000313" key="4">
    <source>
        <dbReference type="Proteomes" id="UP000324748"/>
    </source>
</evidence>
<gene>
    <name evidence="3" type="ORF">PGT21_015687</name>
</gene>
<dbReference type="AlphaFoldDB" id="A0A5B0QW86"/>
<dbReference type="Proteomes" id="UP000324748">
    <property type="component" value="Unassembled WGS sequence"/>
</dbReference>
<feature type="chain" id="PRO_5022722268" evidence="2">
    <location>
        <begin position="23"/>
        <end position="292"/>
    </location>
</feature>
<evidence type="ECO:0000256" key="1">
    <source>
        <dbReference type="SAM" id="MobiDB-lite"/>
    </source>
</evidence>
<dbReference type="EMBL" id="VSWC01000002">
    <property type="protein sequence ID" value="KAA1117591.1"/>
    <property type="molecule type" value="Genomic_DNA"/>
</dbReference>
<protein>
    <submittedName>
        <fullName evidence="3">Uncharacterized protein</fullName>
    </submittedName>
</protein>
<sequence>MISSFFPCFILLLLQVVHHSSATERSIDNINELARASKTIAVPEESSTHAACVESSASSRESELANSVNEVDELAAVASTSAEPKRCFTHEPNPVWSGIASVKPEETLPSPKDHARSSRGRKRVRFATPTESQLEDEGLIDDVQPQATLFRGNQAANSRASHSSLPEYYHQASVHSENEIEEVEEEDLTKNDEALARALDSAVNGGDDQDERGMNFKDDEALALKLAREAHGDDWLTWQTAIQRRHSRPSMAERARRILIGSSSEFPLIHVLVYSFLFSKMLAFLIKSSRFE</sequence>
<comment type="caution">
    <text evidence="3">The sequence shown here is derived from an EMBL/GenBank/DDBJ whole genome shotgun (WGS) entry which is preliminary data.</text>
</comment>
<evidence type="ECO:0000256" key="2">
    <source>
        <dbReference type="SAM" id="SignalP"/>
    </source>
</evidence>
<dbReference type="OrthoDB" id="10334369at2759"/>
<organism evidence="3 4">
    <name type="scientific">Puccinia graminis f. sp. tritici</name>
    <dbReference type="NCBI Taxonomy" id="56615"/>
    <lineage>
        <taxon>Eukaryota</taxon>
        <taxon>Fungi</taxon>
        <taxon>Dikarya</taxon>
        <taxon>Basidiomycota</taxon>
        <taxon>Pucciniomycotina</taxon>
        <taxon>Pucciniomycetes</taxon>
        <taxon>Pucciniales</taxon>
        <taxon>Pucciniaceae</taxon>
        <taxon>Puccinia</taxon>
    </lineage>
</organism>
<feature type="signal peptide" evidence="2">
    <location>
        <begin position="1"/>
        <end position="22"/>
    </location>
</feature>
<feature type="region of interest" description="Disordered" evidence="1">
    <location>
        <begin position="98"/>
        <end position="141"/>
    </location>
</feature>
<accession>A0A5B0QW86</accession>
<keyword evidence="2" id="KW-0732">Signal</keyword>
<keyword evidence="4" id="KW-1185">Reference proteome</keyword>
<reference evidence="3 4" key="1">
    <citation type="submission" date="2019-05" db="EMBL/GenBank/DDBJ databases">
        <title>Emergence of the Ug99 lineage of the wheat stem rust pathogen through somatic hybridization.</title>
        <authorList>
            <person name="Li F."/>
            <person name="Upadhyaya N.M."/>
            <person name="Sperschneider J."/>
            <person name="Matny O."/>
            <person name="Nguyen-Phuc H."/>
            <person name="Mago R."/>
            <person name="Raley C."/>
            <person name="Miller M.E."/>
            <person name="Silverstein K.A.T."/>
            <person name="Henningsen E."/>
            <person name="Hirsch C.D."/>
            <person name="Visser B."/>
            <person name="Pretorius Z.A."/>
            <person name="Steffenson B.J."/>
            <person name="Schwessinger B."/>
            <person name="Dodds P.N."/>
            <person name="Figueroa M."/>
        </authorList>
    </citation>
    <scope>NUCLEOTIDE SEQUENCE [LARGE SCALE GENOMIC DNA]</scope>
    <source>
        <strain evidence="3">21-0</strain>
    </source>
</reference>
<name>A0A5B0QW86_PUCGR</name>